<dbReference type="InterPro" id="IPR029063">
    <property type="entry name" value="SAM-dependent_MTases_sf"/>
</dbReference>
<comment type="caution">
    <text evidence="6">Lacks conserved residue(s) required for the propagation of feature annotation.</text>
</comment>
<evidence type="ECO:0000256" key="3">
    <source>
        <dbReference type="ARBA" id="ARBA00022603"/>
    </source>
</evidence>
<dbReference type="InterPro" id="IPR003682">
    <property type="entry name" value="rRNA_ssu_MeTfrase_G"/>
</dbReference>
<evidence type="ECO:0000313" key="7">
    <source>
        <dbReference type="EMBL" id="PZQ52700.1"/>
    </source>
</evidence>
<feature type="binding site" evidence="6">
    <location>
        <position position="133"/>
    </location>
    <ligand>
        <name>S-adenosyl-L-methionine</name>
        <dbReference type="ChEBI" id="CHEBI:59789"/>
    </ligand>
</feature>
<dbReference type="HAMAP" id="MF_00074">
    <property type="entry name" value="16SrRNA_methyltr_G"/>
    <property type="match status" value="1"/>
</dbReference>
<dbReference type="Proteomes" id="UP000249185">
    <property type="component" value="Unassembled WGS sequence"/>
</dbReference>
<comment type="catalytic activity">
    <reaction evidence="6">
        <text>guanosine(527) in 16S rRNA + S-adenosyl-L-methionine = N(7)-methylguanosine(527) in 16S rRNA + S-adenosyl-L-homocysteine</text>
        <dbReference type="Rhea" id="RHEA:42732"/>
        <dbReference type="Rhea" id="RHEA-COMP:10209"/>
        <dbReference type="Rhea" id="RHEA-COMP:10210"/>
        <dbReference type="ChEBI" id="CHEBI:57856"/>
        <dbReference type="ChEBI" id="CHEBI:59789"/>
        <dbReference type="ChEBI" id="CHEBI:74269"/>
        <dbReference type="ChEBI" id="CHEBI:74480"/>
        <dbReference type="EC" id="2.1.1.170"/>
    </reaction>
</comment>
<dbReference type="PIRSF" id="PIRSF003078">
    <property type="entry name" value="GidB"/>
    <property type="match status" value="1"/>
</dbReference>
<evidence type="ECO:0000313" key="8">
    <source>
        <dbReference type="Proteomes" id="UP000249185"/>
    </source>
</evidence>
<comment type="subcellular location">
    <subcellularLocation>
        <location evidence="6">Cytoplasm</location>
    </subcellularLocation>
</comment>
<comment type="function">
    <text evidence="6">Specifically methylates the N7 position of guanine in position 527 of 16S rRNA.</text>
</comment>
<dbReference type="NCBIfam" id="TIGR00138">
    <property type="entry name" value="rsmG_gidB"/>
    <property type="match status" value="1"/>
</dbReference>
<dbReference type="PANTHER" id="PTHR31760">
    <property type="entry name" value="S-ADENOSYL-L-METHIONINE-DEPENDENT METHYLTRANSFERASES SUPERFAMILY PROTEIN"/>
    <property type="match status" value="1"/>
</dbReference>
<comment type="similarity">
    <text evidence="6">Belongs to the methyltransferase superfamily. RNA methyltransferase RsmG family.</text>
</comment>
<keyword evidence="2 6" id="KW-0698">rRNA processing</keyword>
<dbReference type="Pfam" id="PF02527">
    <property type="entry name" value="GidB"/>
    <property type="match status" value="1"/>
</dbReference>
<dbReference type="PANTHER" id="PTHR31760:SF0">
    <property type="entry name" value="S-ADENOSYL-L-METHIONINE-DEPENDENT METHYLTRANSFERASES SUPERFAMILY PROTEIN"/>
    <property type="match status" value="1"/>
</dbReference>
<keyword evidence="5 6" id="KW-0949">S-adenosyl-L-methionine</keyword>
<name>A0A2W5QMC5_RHOSU</name>
<evidence type="ECO:0000256" key="2">
    <source>
        <dbReference type="ARBA" id="ARBA00022552"/>
    </source>
</evidence>
<feature type="binding site" evidence="6">
    <location>
        <position position="65"/>
    </location>
    <ligand>
        <name>S-adenosyl-L-methionine</name>
        <dbReference type="ChEBI" id="CHEBI:59789"/>
    </ligand>
</feature>
<protein>
    <recommendedName>
        <fullName evidence="6">Ribosomal RNA small subunit methyltransferase G</fullName>
        <ecNumber evidence="6">2.1.1.170</ecNumber>
    </recommendedName>
    <alternativeName>
        <fullName evidence="6">16S rRNA 7-methylguanosine methyltransferase</fullName>
        <shortName evidence="6">16S rRNA m7G methyltransferase</shortName>
    </alternativeName>
</protein>
<evidence type="ECO:0000256" key="6">
    <source>
        <dbReference type="HAMAP-Rule" id="MF_00074"/>
    </source>
</evidence>
<keyword evidence="4 6" id="KW-0808">Transferase</keyword>
<sequence length="200" mass="21968">MRDLDVSRETLERLDTYVGLLEKWNPRINLVSRASLAEVWTRHIADSAQLWALRPENAAVWTDVGSGGGFPGLVIAILAAEAKPNLAVHLVESDTRKCAFLSTVVRECGLSTHVHPERIESAHPPLADVVSARALAALPDLLALAENLRKPGGIFLFPKGETVHNEITDASRSWRLDYRIHPSRTDEKAAIVEIGAFARV</sequence>
<dbReference type="Gene3D" id="3.40.50.150">
    <property type="entry name" value="Vaccinia Virus protein VP39"/>
    <property type="match status" value="1"/>
</dbReference>
<gene>
    <name evidence="6 7" type="primary">rsmG</name>
    <name evidence="7" type="ORF">DI556_02380</name>
</gene>
<evidence type="ECO:0000256" key="5">
    <source>
        <dbReference type="ARBA" id="ARBA00022691"/>
    </source>
</evidence>
<evidence type="ECO:0000256" key="1">
    <source>
        <dbReference type="ARBA" id="ARBA00022490"/>
    </source>
</evidence>
<dbReference type="GO" id="GO:0005829">
    <property type="term" value="C:cytosol"/>
    <property type="evidence" value="ECO:0007669"/>
    <property type="project" value="TreeGrafter"/>
</dbReference>
<dbReference type="EMBL" id="QFPW01000001">
    <property type="protein sequence ID" value="PZQ52700.1"/>
    <property type="molecule type" value="Genomic_DNA"/>
</dbReference>
<feature type="binding site" evidence="6">
    <location>
        <position position="70"/>
    </location>
    <ligand>
        <name>S-adenosyl-L-methionine</name>
        <dbReference type="ChEBI" id="CHEBI:59789"/>
    </ligand>
</feature>
<comment type="caution">
    <text evidence="7">The sequence shown here is derived from an EMBL/GenBank/DDBJ whole genome shotgun (WGS) entry which is preliminary data.</text>
</comment>
<keyword evidence="3 6" id="KW-0489">Methyltransferase</keyword>
<feature type="binding site" evidence="6">
    <location>
        <begin position="119"/>
        <end position="120"/>
    </location>
    <ligand>
        <name>S-adenosyl-L-methionine</name>
        <dbReference type="ChEBI" id="CHEBI:59789"/>
    </ligand>
</feature>
<dbReference type="SUPFAM" id="SSF53335">
    <property type="entry name" value="S-adenosyl-L-methionine-dependent methyltransferases"/>
    <property type="match status" value="1"/>
</dbReference>
<dbReference type="EC" id="2.1.1.170" evidence="6"/>
<evidence type="ECO:0000256" key="4">
    <source>
        <dbReference type="ARBA" id="ARBA00022679"/>
    </source>
</evidence>
<accession>A0A2W5QMC5</accession>
<dbReference type="GO" id="GO:0070043">
    <property type="term" value="F:rRNA (guanine-N7-)-methyltransferase activity"/>
    <property type="evidence" value="ECO:0007669"/>
    <property type="project" value="UniProtKB-UniRule"/>
</dbReference>
<reference evidence="7 8" key="1">
    <citation type="submission" date="2017-08" db="EMBL/GenBank/DDBJ databases">
        <title>Infants hospitalized years apart are colonized by the same room-sourced microbial strains.</title>
        <authorList>
            <person name="Brooks B."/>
            <person name="Olm M.R."/>
            <person name="Firek B.A."/>
            <person name="Baker R."/>
            <person name="Thomas B.C."/>
            <person name="Morowitz M.J."/>
            <person name="Banfield J.F."/>
        </authorList>
    </citation>
    <scope>NUCLEOTIDE SEQUENCE [LARGE SCALE GENOMIC DNA]</scope>
    <source>
        <strain evidence="7">S2_005_002_R2_34</strain>
    </source>
</reference>
<proteinExistence type="inferred from homology"/>
<keyword evidence="1 6" id="KW-0963">Cytoplasm</keyword>
<organism evidence="7 8">
    <name type="scientific">Rhodovulum sulfidophilum</name>
    <name type="common">Rhodobacter sulfidophilus</name>
    <dbReference type="NCBI Taxonomy" id="35806"/>
    <lineage>
        <taxon>Bacteria</taxon>
        <taxon>Pseudomonadati</taxon>
        <taxon>Pseudomonadota</taxon>
        <taxon>Alphaproteobacteria</taxon>
        <taxon>Rhodobacterales</taxon>
        <taxon>Paracoccaceae</taxon>
        <taxon>Rhodovulum</taxon>
    </lineage>
</organism>
<dbReference type="AlphaFoldDB" id="A0A2W5QMC5"/>